<dbReference type="Pfam" id="PF13640">
    <property type="entry name" value="2OG-FeII_Oxy_3"/>
    <property type="match status" value="1"/>
</dbReference>
<dbReference type="InterPro" id="IPR044862">
    <property type="entry name" value="Pro_4_hyd_alph_FE2OG_OXY"/>
</dbReference>
<name>A0A6L3NL74_9BURK</name>
<proteinExistence type="predicted"/>
<sequence>MEFARRWSIVRLKAAINGESQLEHIAKEINVFDDLVPAHLRQSLSELVRGPIWQYGWRSNTRRDRFCFWHASFAGGGIESRANCEMELSKNAAAVPVYELWKLLSSGPLKGHEPLRVYANSHTYGVEGYVHTDNDDTENYFSTIYYAHQTWHKNWSGETLFFTRDGQDIVKAVYPSPGRIVSFPGSLPHAAHAPSRECAELRVSIVFKSQKAPV</sequence>
<feature type="domain" description="Prolyl 4-hydroxylase alpha subunit Fe(2+) 2OG dioxygenase" evidence="1">
    <location>
        <begin position="123"/>
        <end position="205"/>
    </location>
</feature>
<dbReference type="AlphaFoldDB" id="A0A6L3NL74"/>
<dbReference type="Proteomes" id="UP000473571">
    <property type="component" value="Unassembled WGS sequence"/>
</dbReference>
<evidence type="ECO:0000313" key="2">
    <source>
        <dbReference type="EMBL" id="KAB0685191.1"/>
    </source>
</evidence>
<dbReference type="PANTHER" id="PTHR35169:SF1">
    <property type="entry name" value="PROLYL 4-HYDROXYLASE ALPHA SUBUNIT FE(2+) 2OG DIOXYGENASE DOMAIN-CONTAINING PROTEIN"/>
    <property type="match status" value="1"/>
</dbReference>
<evidence type="ECO:0000259" key="1">
    <source>
        <dbReference type="Pfam" id="PF13640"/>
    </source>
</evidence>
<comment type="caution">
    <text evidence="2">The sequence shown here is derived from an EMBL/GenBank/DDBJ whole genome shotgun (WGS) entry which is preliminary data.</text>
</comment>
<dbReference type="Gene3D" id="2.60.120.620">
    <property type="entry name" value="q2cbj1_9rhob like domain"/>
    <property type="match status" value="1"/>
</dbReference>
<evidence type="ECO:0000313" key="3">
    <source>
        <dbReference type="Proteomes" id="UP000473571"/>
    </source>
</evidence>
<dbReference type="EMBL" id="VZOL01000034">
    <property type="protein sequence ID" value="KAB0685191.1"/>
    <property type="molecule type" value="Genomic_DNA"/>
</dbReference>
<gene>
    <name evidence="2" type="ORF">F7R13_05510</name>
</gene>
<organism evidence="2 3">
    <name type="scientific">Burkholderia territorii</name>
    <dbReference type="NCBI Taxonomy" id="1503055"/>
    <lineage>
        <taxon>Bacteria</taxon>
        <taxon>Pseudomonadati</taxon>
        <taxon>Pseudomonadota</taxon>
        <taxon>Betaproteobacteria</taxon>
        <taxon>Burkholderiales</taxon>
        <taxon>Burkholderiaceae</taxon>
        <taxon>Burkholderia</taxon>
        <taxon>Burkholderia cepacia complex</taxon>
    </lineage>
</organism>
<accession>A0A6L3NL74</accession>
<dbReference type="PANTHER" id="PTHR35169">
    <property type="entry name" value="FE2OG DIOXYGENASE DOMAIN-CONTAINING PROTEIN"/>
    <property type="match status" value="1"/>
</dbReference>
<reference evidence="2 3" key="1">
    <citation type="submission" date="2019-09" db="EMBL/GenBank/DDBJ databases">
        <title>Draft genome sequences of 48 bacterial type strains from the CCUG.</title>
        <authorList>
            <person name="Tunovic T."/>
            <person name="Pineiro-Iglesias B."/>
            <person name="Unosson C."/>
            <person name="Inganas E."/>
            <person name="Ohlen M."/>
            <person name="Cardew S."/>
            <person name="Jensie-Markopoulos S."/>
            <person name="Salva-Serra F."/>
            <person name="Jaen-Luchoro D."/>
            <person name="Karlsson R."/>
            <person name="Svensson-Stadler L."/>
            <person name="Chun J."/>
            <person name="Moore E."/>
        </authorList>
    </citation>
    <scope>NUCLEOTIDE SEQUENCE [LARGE SCALE GENOMIC DNA]</scope>
    <source>
        <strain evidence="2 3">CCUG 65687</strain>
    </source>
</reference>
<protein>
    <submittedName>
        <fullName evidence="2">Proline hydroxylase</fullName>
    </submittedName>
</protein>